<dbReference type="AlphaFoldDB" id="A0A212LMK3"/>
<protein>
    <submittedName>
        <fullName evidence="2">Uncharacterized protein</fullName>
    </submittedName>
</protein>
<gene>
    <name evidence="2" type="ORF">KL86PLE_90073</name>
</gene>
<organism evidence="2">
    <name type="scientific">uncultured Pleomorphomonas sp</name>
    <dbReference type="NCBI Taxonomy" id="442121"/>
    <lineage>
        <taxon>Bacteria</taxon>
        <taxon>Pseudomonadati</taxon>
        <taxon>Pseudomonadota</taxon>
        <taxon>Alphaproteobacteria</taxon>
        <taxon>Hyphomicrobiales</taxon>
        <taxon>Pleomorphomonadaceae</taxon>
        <taxon>Pleomorphomonas</taxon>
        <taxon>environmental samples</taxon>
    </lineage>
</organism>
<evidence type="ECO:0000313" key="2">
    <source>
        <dbReference type="EMBL" id="SCM78775.1"/>
    </source>
</evidence>
<evidence type="ECO:0000256" key="1">
    <source>
        <dbReference type="SAM" id="MobiDB-lite"/>
    </source>
</evidence>
<sequence>MRIRRPRDQTAAAGGTRSVAGHTDGDAHAAADAQGGKAPLRVAPHHLGKERHQDAGPRGTDRVAERNGATIDVQLISVELQLAADRQRLSGKGFVGEGDAFRTEDGVRNFAVGDQIVFLRNERALGVKSGMIGHIFEARPGWFVAKATDGETRTRPTASAPHWFAPLSIEKLKRDQTQRIGNVPRRAKRPIARSMLY</sequence>
<feature type="region of interest" description="Disordered" evidence="1">
    <location>
        <begin position="1"/>
        <end position="40"/>
    </location>
</feature>
<reference evidence="2" key="1">
    <citation type="submission" date="2016-08" db="EMBL/GenBank/DDBJ databases">
        <authorList>
            <person name="Seilhamer J.J."/>
        </authorList>
    </citation>
    <scope>NUCLEOTIDE SEQUENCE</scope>
    <source>
        <strain evidence="2">86</strain>
    </source>
</reference>
<name>A0A212LMK3_9HYPH</name>
<dbReference type="EMBL" id="FMJD01000013">
    <property type="protein sequence ID" value="SCM78775.1"/>
    <property type="molecule type" value="Genomic_DNA"/>
</dbReference>
<accession>A0A212LMK3</accession>
<proteinExistence type="predicted"/>